<proteinExistence type="predicted"/>
<dbReference type="EMBL" id="UGUY01000001">
    <property type="protein sequence ID" value="SUD67622.1"/>
    <property type="molecule type" value="Genomic_DNA"/>
</dbReference>
<sequence length="76" mass="7982">MNDSQHCPACGALNQCTLADPRTAPAACWCYAVNIDPAVLKALPTELRDKSCLCPRCAAGAGLPENAPAQVEAEKR</sequence>
<organism evidence="2 3">
    <name type="scientific">Pseudomonas putida</name>
    <name type="common">Arthrobacter siderocapsulatus</name>
    <dbReference type="NCBI Taxonomy" id="303"/>
    <lineage>
        <taxon>Bacteria</taxon>
        <taxon>Pseudomonadati</taxon>
        <taxon>Pseudomonadota</taxon>
        <taxon>Gammaproteobacteria</taxon>
        <taxon>Pseudomonadales</taxon>
        <taxon>Pseudomonadaceae</taxon>
        <taxon>Pseudomonas</taxon>
    </lineage>
</organism>
<evidence type="ECO:0000313" key="4">
    <source>
        <dbReference type="Proteomes" id="UP000542695"/>
    </source>
</evidence>
<evidence type="ECO:0000313" key="1">
    <source>
        <dbReference type="EMBL" id="NWC83956.1"/>
    </source>
</evidence>
<evidence type="ECO:0000313" key="3">
    <source>
        <dbReference type="Proteomes" id="UP000254602"/>
    </source>
</evidence>
<dbReference type="InterPro" id="IPR032720">
    <property type="entry name" value="Cys_rich_CWC"/>
</dbReference>
<gene>
    <name evidence="1" type="ORF">HX798_27255</name>
    <name evidence="2" type="ORF">NCTC7914_01717</name>
</gene>
<protein>
    <submittedName>
        <fullName evidence="1">Cysteine-rich CWC family protein</fullName>
    </submittedName>
    <submittedName>
        <fullName evidence="2">DNA or RNA helicases of superfamily II</fullName>
    </submittedName>
</protein>
<dbReference type="Pfam" id="PF14375">
    <property type="entry name" value="Cys_rich_CWC"/>
    <property type="match status" value="1"/>
</dbReference>
<reference evidence="1 4" key="2">
    <citation type="submission" date="2020-04" db="EMBL/GenBank/DDBJ databases">
        <title>Molecular characterization of pseudomonads from Agaricus bisporus reveal novel blotch 2 pathogens in Western Europe.</title>
        <authorList>
            <person name="Taparia T."/>
            <person name="Krijger M."/>
            <person name="Haynes E."/>
            <person name="Elpinstone J.G."/>
            <person name="Noble R."/>
            <person name="Van Der Wolf J."/>
        </authorList>
    </citation>
    <scope>NUCLEOTIDE SEQUENCE [LARGE SCALE GENOMIC DNA]</scope>
    <source>
        <strain evidence="1 4">P7765</strain>
    </source>
</reference>
<dbReference type="AlphaFoldDB" id="A0A379KI29"/>
<dbReference type="GO" id="GO:0004386">
    <property type="term" value="F:helicase activity"/>
    <property type="evidence" value="ECO:0007669"/>
    <property type="project" value="UniProtKB-KW"/>
</dbReference>
<keyword evidence="2" id="KW-0347">Helicase</keyword>
<keyword evidence="2" id="KW-0067">ATP-binding</keyword>
<dbReference type="Proteomes" id="UP000254602">
    <property type="component" value="Unassembled WGS sequence"/>
</dbReference>
<dbReference type="RefSeq" id="WP_046784935.1">
    <property type="nucleotide sequence ID" value="NZ_JACARV010000112.1"/>
</dbReference>
<dbReference type="Proteomes" id="UP000542695">
    <property type="component" value="Unassembled WGS sequence"/>
</dbReference>
<keyword evidence="2" id="KW-0378">Hydrolase</keyword>
<accession>A0A379KI29</accession>
<name>A0A379KI29_PSEPU</name>
<reference evidence="2 3" key="1">
    <citation type="submission" date="2018-06" db="EMBL/GenBank/DDBJ databases">
        <authorList>
            <consortium name="Pathogen Informatics"/>
            <person name="Doyle S."/>
        </authorList>
    </citation>
    <scope>NUCLEOTIDE SEQUENCE [LARGE SCALE GENOMIC DNA]</scope>
    <source>
        <strain evidence="2 3">NCTC7914</strain>
    </source>
</reference>
<dbReference type="EMBL" id="JACARV010000112">
    <property type="protein sequence ID" value="NWC83956.1"/>
    <property type="molecule type" value="Genomic_DNA"/>
</dbReference>
<keyword evidence="2" id="KW-0547">Nucleotide-binding</keyword>
<evidence type="ECO:0000313" key="2">
    <source>
        <dbReference type="EMBL" id="SUD67622.1"/>
    </source>
</evidence>